<proteinExistence type="predicted"/>
<dbReference type="EMBL" id="JBHUOF010000013">
    <property type="protein sequence ID" value="MFD2799840.1"/>
    <property type="molecule type" value="Genomic_DNA"/>
</dbReference>
<organism evidence="2 3">
    <name type="scientific">Prauserella oleivorans</name>
    <dbReference type="NCBI Taxonomy" id="1478153"/>
    <lineage>
        <taxon>Bacteria</taxon>
        <taxon>Bacillati</taxon>
        <taxon>Actinomycetota</taxon>
        <taxon>Actinomycetes</taxon>
        <taxon>Pseudonocardiales</taxon>
        <taxon>Pseudonocardiaceae</taxon>
        <taxon>Prauserella</taxon>
    </lineage>
</organism>
<dbReference type="GO" id="GO:0016829">
    <property type="term" value="F:lyase activity"/>
    <property type="evidence" value="ECO:0007669"/>
    <property type="project" value="UniProtKB-KW"/>
</dbReference>
<dbReference type="CDD" id="cd06558">
    <property type="entry name" value="crotonase-like"/>
    <property type="match status" value="1"/>
</dbReference>
<keyword evidence="2" id="KW-0456">Lyase</keyword>
<dbReference type="Proteomes" id="UP001597478">
    <property type="component" value="Unassembled WGS sequence"/>
</dbReference>
<dbReference type="InterPro" id="IPR029045">
    <property type="entry name" value="ClpP/crotonase-like_dom_sf"/>
</dbReference>
<dbReference type="RefSeq" id="WP_377384595.1">
    <property type="nucleotide sequence ID" value="NZ_JBHSAN010000004.1"/>
</dbReference>
<dbReference type="PANTHER" id="PTHR11941:SF54">
    <property type="entry name" value="ENOYL-COA HYDRATASE, MITOCHONDRIAL"/>
    <property type="match status" value="1"/>
</dbReference>
<dbReference type="Gene3D" id="3.90.226.10">
    <property type="entry name" value="2-enoyl-CoA Hydratase, Chain A, domain 1"/>
    <property type="match status" value="2"/>
</dbReference>
<dbReference type="InterPro" id="IPR001753">
    <property type="entry name" value="Enoyl-CoA_hydra/iso"/>
</dbReference>
<gene>
    <name evidence="2" type="primary">boxC</name>
    <name evidence="2" type="ORF">ACFS2C_10595</name>
</gene>
<sequence length="571" mass="62993">MTATDVVHTDSPSTPPPRPAVSFDRHPDTYRHWRLRVEPPLAWLELDVDPDGGLVPGYELKLNSYDLGVDIELYDAVQRLRFEHPEVRTVVLTSGKDNVFCAGANIRMLAGSPHEWKVNFCKFTNETRNGMEDATEHSGQTYLAAVNGSCAGGGYELALACDHIVLVDDNSSTVALPEVPLLGVLPGTGGLTRVVDKRKVRKDLADVFATRSDGIKGKTAVDWGLVDELAPRREFTDVVARRALDLAERSDRPAGARGVTLTPLSREESSEGLEYPHVSARYDRAAGSVELTVRGPRSVAPSDVDAVHAEGARTWLLAMTRELDDAVLRLRTNEPELGTWVIRTEGDPEAVLAHEHAVLGHAAEDWLCREITHYYKRTLKRLDVTSRSLVALIEPGSCFAGLLLELALACDRQYMLDGPPIEDEDSEERASILLSEANFGAFPMGNGLSRLESRFYGHDDHLAWLRRETGRPLSPGDAAELGLVTDAPDDIDWEDEIRLVIEGRRALSPDALTGMEANHRFVGPETVETKIFGRLSAWQNWIFNRPNAAGAEGALRRYGTGQKAVFDRKRV</sequence>
<evidence type="ECO:0000313" key="2">
    <source>
        <dbReference type="EMBL" id="MFD2799840.1"/>
    </source>
</evidence>
<accession>A0ABW5WBX1</accession>
<feature type="region of interest" description="Disordered" evidence="1">
    <location>
        <begin position="1"/>
        <end position="23"/>
    </location>
</feature>
<comment type="caution">
    <text evidence="2">The sequence shown here is derived from an EMBL/GenBank/DDBJ whole genome shotgun (WGS) entry which is preliminary data.</text>
</comment>
<evidence type="ECO:0000313" key="3">
    <source>
        <dbReference type="Proteomes" id="UP001597478"/>
    </source>
</evidence>
<dbReference type="InterPro" id="IPR017633">
    <property type="entry name" value="Benz-CoA_dihydrodiol_lyase"/>
</dbReference>
<dbReference type="SUPFAM" id="SSF52096">
    <property type="entry name" value="ClpP/crotonase"/>
    <property type="match status" value="2"/>
</dbReference>
<keyword evidence="3" id="KW-1185">Reference proteome</keyword>
<name>A0ABW5WBX1_9PSEU</name>
<dbReference type="EC" id="4.1.2.44" evidence="2"/>
<dbReference type="NCBIfam" id="TIGR03222">
    <property type="entry name" value="benzo_boxC"/>
    <property type="match status" value="1"/>
</dbReference>
<dbReference type="Pfam" id="PF00378">
    <property type="entry name" value="ECH_1"/>
    <property type="match status" value="1"/>
</dbReference>
<evidence type="ECO:0000256" key="1">
    <source>
        <dbReference type="SAM" id="MobiDB-lite"/>
    </source>
</evidence>
<dbReference type="PANTHER" id="PTHR11941">
    <property type="entry name" value="ENOYL-COA HYDRATASE-RELATED"/>
    <property type="match status" value="1"/>
</dbReference>
<protein>
    <submittedName>
        <fullName evidence="2">2,3-epoxybenzoyl-CoA dihydrolase</fullName>
        <ecNumber evidence="2">4.1.2.44</ecNumber>
    </submittedName>
</protein>
<reference evidence="3" key="1">
    <citation type="journal article" date="2019" name="Int. J. Syst. Evol. Microbiol.">
        <title>The Global Catalogue of Microorganisms (GCM) 10K type strain sequencing project: providing services to taxonomists for standard genome sequencing and annotation.</title>
        <authorList>
            <consortium name="The Broad Institute Genomics Platform"/>
            <consortium name="The Broad Institute Genome Sequencing Center for Infectious Disease"/>
            <person name="Wu L."/>
            <person name="Ma J."/>
        </authorList>
    </citation>
    <scope>NUCLEOTIDE SEQUENCE [LARGE SCALE GENOMIC DNA]</scope>
    <source>
        <strain evidence="3">IBRC-M 10906</strain>
    </source>
</reference>